<accession>A0A6M5YXE8</accession>
<feature type="region of interest" description="Disordered" evidence="1">
    <location>
        <begin position="41"/>
        <end position="66"/>
    </location>
</feature>
<dbReference type="Proteomes" id="UP000503447">
    <property type="component" value="Chromosome"/>
</dbReference>
<keyword evidence="2" id="KW-0732">Signal</keyword>
<evidence type="ECO:0000256" key="1">
    <source>
        <dbReference type="SAM" id="MobiDB-lite"/>
    </source>
</evidence>
<evidence type="ECO:0000313" key="4">
    <source>
        <dbReference type="Proteomes" id="UP000503447"/>
    </source>
</evidence>
<evidence type="ECO:0000256" key="2">
    <source>
        <dbReference type="SAM" id="SignalP"/>
    </source>
</evidence>
<feature type="chain" id="PRO_5026855589" evidence="2">
    <location>
        <begin position="26"/>
        <end position="340"/>
    </location>
</feature>
<evidence type="ECO:0000313" key="3">
    <source>
        <dbReference type="EMBL" id="QJW97883.1"/>
    </source>
</evidence>
<dbReference type="AlphaFoldDB" id="A0A6M5YXE8"/>
<reference evidence="4" key="1">
    <citation type="submission" date="2020-05" db="EMBL/GenBank/DDBJ databases">
        <title>Frigoriglobus tundricola gen. nov., sp. nov., a psychrotolerant cellulolytic planctomycete of the family Gemmataceae with two divergent copies of 16S rRNA gene.</title>
        <authorList>
            <person name="Kulichevskaya I.S."/>
            <person name="Ivanova A.A."/>
            <person name="Naumoff D.G."/>
            <person name="Beletsky A.V."/>
            <person name="Rijpstra W.I.C."/>
            <person name="Sinninghe Damste J.S."/>
            <person name="Mardanov A.V."/>
            <person name="Ravin N.V."/>
            <person name="Dedysh S.N."/>
        </authorList>
    </citation>
    <scope>NUCLEOTIDE SEQUENCE [LARGE SCALE GENOMIC DNA]</scope>
    <source>
        <strain evidence="4">PL17</strain>
    </source>
</reference>
<dbReference type="KEGG" id="ftj:FTUN_5463"/>
<dbReference type="RefSeq" id="WP_227255118.1">
    <property type="nucleotide sequence ID" value="NZ_CP053452.2"/>
</dbReference>
<dbReference type="EMBL" id="CP053452">
    <property type="protein sequence ID" value="QJW97883.1"/>
    <property type="molecule type" value="Genomic_DNA"/>
</dbReference>
<name>A0A6M5YXE8_9BACT</name>
<protein>
    <submittedName>
        <fullName evidence="3">Uncharacterized protein</fullName>
    </submittedName>
</protein>
<proteinExistence type="predicted"/>
<sequence length="340" mass="37189">MWLSKWKWALACCGALALTAGGALAVAARVAPRAPTPMVEPALLSAGHKLERPRRSPEPKKPPPETAWDIATEYLSLVIDDKPDRALKLGDTLTERHVKELQASGLKRVKLATIVINDSRVLVVTERANLKRRPDAEPADGYVTVTLERADAAGAWRVRESGVADEAEAFELIGDYLDGKFNRESGGAEVDEYRKPEQARGSRPVWAVAEEFLRLALAEKNADARKLTVPEAVPENALGQIRKGSLPPERGRVRKVESCDTMPHPVAILITDTQIEVAFRRTLFFDDGLSGSTGYLFVTLTKKGAGPWQVKAVDSRFEGLDIGARLVQCLGARIDAKPEK</sequence>
<organism evidence="3 4">
    <name type="scientific">Frigoriglobus tundricola</name>
    <dbReference type="NCBI Taxonomy" id="2774151"/>
    <lineage>
        <taxon>Bacteria</taxon>
        <taxon>Pseudomonadati</taxon>
        <taxon>Planctomycetota</taxon>
        <taxon>Planctomycetia</taxon>
        <taxon>Gemmatales</taxon>
        <taxon>Gemmataceae</taxon>
        <taxon>Frigoriglobus</taxon>
    </lineage>
</organism>
<feature type="compositionally biased region" description="Basic and acidic residues" evidence="1">
    <location>
        <begin position="48"/>
        <end position="63"/>
    </location>
</feature>
<gene>
    <name evidence="3" type="ORF">FTUN_5463</name>
</gene>
<feature type="signal peptide" evidence="2">
    <location>
        <begin position="1"/>
        <end position="25"/>
    </location>
</feature>
<keyword evidence="4" id="KW-1185">Reference proteome</keyword>